<protein>
    <submittedName>
        <fullName evidence="3">Divergent polysaccharide deacetylase family</fullName>
    </submittedName>
</protein>
<proteinExistence type="predicted"/>
<dbReference type="eggNOG" id="COG2861">
    <property type="taxonomic scope" value="Bacteria"/>
</dbReference>
<reference evidence="3 4" key="2">
    <citation type="journal article" date="2011" name="ISME J.">
        <title>RNA-seq reveals cooperative metabolic interactions between two termite-gut spirochete species in co-culture.</title>
        <authorList>
            <person name="Rosenthal A.Z."/>
            <person name="Matson E.G."/>
            <person name="Eldar A."/>
            <person name="Leadbetter J.R."/>
        </authorList>
    </citation>
    <scope>NUCLEOTIDE SEQUENCE [LARGE SCALE GENOMIC DNA]</scope>
    <source>
        <strain evidence="4">ATCC BAA-888 / DSM 13862 / ZAS-9</strain>
    </source>
</reference>
<keyword evidence="4" id="KW-1185">Reference proteome</keyword>
<evidence type="ECO:0000313" key="4">
    <source>
        <dbReference type="Proteomes" id="UP000009222"/>
    </source>
</evidence>
<dbReference type="SUPFAM" id="SSF88713">
    <property type="entry name" value="Glycoside hydrolase/deacetylase"/>
    <property type="match status" value="1"/>
</dbReference>
<name>F5YF82_LEAAZ</name>
<evidence type="ECO:0000256" key="1">
    <source>
        <dbReference type="SAM" id="MobiDB-lite"/>
    </source>
</evidence>
<dbReference type="RefSeq" id="WP_015710581.1">
    <property type="nucleotide sequence ID" value="NC_015577.1"/>
</dbReference>
<feature type="region of interest" description="Disordered" evidence="1">
    <location>
        <begin position="64"/>
        <end position="137"/>
    </location>
</feature>
<accession>F5YF82</accession>
<reference evidence="4" key="1">
    <citation type="submission" date="2009-12" db="EMBL/GenBank/DDBJ databases">
        <title>Complete sequence of Treponema azotonutricium strain ZAS-9.</title>
        <authorList>
            <person name="Tetu S.G."/>
            <person name="Matson E."/>
            <person name="Ren Q."/>
            <person name="Seshadri R."/>
            <person name="Elbourne L."/>
            <person name="Hassan K.A."/>
            <person name="Durkin A."/>
            <person name="Radune D."/>
            <person name="Mohamoud Y."/>
            <person name="Shay R."/>
            <person name="Jin S."/>
            <person name="Zhang X."/>
            <person name="Lucey K."/>
            <person name="Ballor N.R."/>
            <person name="Ottesen E."/>
            <person name="Rosenthal R."/>
            <person name="Allen A."/>
            <person name="Leadbetter J.R."/>
            <person name="Paulsen I.T."/>
        </authorList>
    </citation>
    <scope>NUCLEOTIDE SEQUENCE [LARGE SCALE GENOMIC DNA]</scope>
    <source>
        <strain evidence="4">ATCC BAA-888 / DSM 13862 / ZAS-9</strain>
    </source>
</reference>
<dbReference type="STRING" id="545695.TREAZ_1423"/>
<dbReference type="OrthoDB" id="9784811at2"/>
<dbReference type="Proteomes" id="UP000009222">
    <property type="component" value="Chromosome"/>
</dbReference>
<feature type="compositionally biased region" description="Low complexity" evidence="1">
    <location>
        <begin position="1"/>
        <end position="12"/>
    </location>
</feature>
<feature type="compositionally biased region" description="Pro residues" evidence="1">
    <location>
        <begin position="89"/>
        <end position="103"/>
    </location>
</feature>
<dbReference type="InterPro" id="IPR011330">
    <property type="entry name" value="Glyco_hydro/deAcase_b/a-brl"/>
</dbReference>
<keyword evidence="2" id="KW-0812">Transmembrane</keyword>
<dbReference type="EMBL" id="CP001841">
    <property type="protein sequence ID" value="AEF81963.1"/>
    <property type="molecule type" value="Genomic_DNA"/>
</dbReference>
<feature type="compositionally biased region" description="Pro residues" evidence="1">
    <location>
        <begin position="114"/>
        <end position="131"/>
    </location>
</feature>
<feature type="transmembrane region" description="Helical" evidence="2">
    <location>
        <begin position="37"/>
        <end position="58"/>
    </location>
</feature>
<dbReference type="PANTHER" id="PTHR30105:SF2">
    <property type="entry name" value="DIVERGENT POLYSACCHARIDE DEACETYLASE SUPERFAMILY"/>
    <property type="match status" value="1"/>
</dbReference>
<feature type="compositionally biased region" description="Basic and acidic residues" evidence="1">
    <location>
        <begin position="104"/>
        <end position="113"/>
    </location>
</feature>
<gene>
    <name evidence="3" type="ordered locus">TREAZ_1423</name>
</gene>
<dbReference type="InParanoid" id="F5YF82"/>
<keyword evidence="2" id="KW-0472">Membrane</keyword>
<feature type="compositionally biased region" description="Basic residues" evidence="1">
    <location>
        <begin position="13"/>
        <end position="31"/>
    </location>
</feature>
<organism evidence="3 4">
    <name type="scientific">Leadbettera azotonutricia (strain ATCC BAA-888 / DSM 13862 / ZAS-9)</name>
    <name type="common">Treponema azotonutricium</name>
    <dbReference type="NCBI Taxonomy" id="545695"/>
    <lineage>
        <taxon>Bacteria</taxon>
        <taxon>Pseudomonadati</taxon>
        <taxon>Spirochaetota</taxon>
        <taxon>Spirochaetia</taxon>
        <taxon>Spirochaetales</taxon>
        <taxon>Breznakiellaceae</taxon>
        <taxon>Leadbettera</taxon>
    </lineage>
</organism>
<dbReference type="HOGENOM" id="CLU_041643_5_1_12"/>
<dbReference type="KEGG" id="taz:TREAZ_1423"/>
<keyword evidence="2" id="KW-1133">Transmembrane helix</keyword>
<dbReference type="AlphaFoldDB" id="F5YF82"/>
<sequence length="365" mass="39309">MKRIVKNPPGAAKKPRPGAAKRRKSRKKLKFKDRAKAALIAGMLVAAAITASLIMIFLNSRNQPPVQETSAPIAAVSETEPEKSVQPAPARPEPPSKPAPVKPPPEKPPDKPKPAPQTPPVQPTPAAPPAGLPEKPPERQELGKLVFVIDDAGNNLRELEPFLRFPGPLTIAVLPGLANSAEAARRIRAAGKEVFLHQPMEALGGQNPGPGAVYAGMGAQEIRAIINRNLDEIWPVTGLNNHEGSKVTMDEAAMEVVLEICRERGILFLDSRTTAETKAPVVAQRYGMKIGERDVFLDNSQDRASILGYINTGLQKSEQRGASVMIGHAWTPALAPLLEENYTVWLKEGYTLSTVSAMMKAKGGF</sequence>
<dbReference type="PANTHER" id="PTHR30105">
    <property type="entry name" value="UNCHARACTERIZED YIBQ-RELATED"/>
    <property type="match status" value="1"/>
</dbReference>
<dbReference type="Pfam" id="PF04748">
    <property type="entry name" value="Polysacc_deac_2"/>
    <property type="match status" value="1"/>
</dbReference>
<evidence type="ECO:0000256" key="2">
    <source>
        <dbReference type="SAM" id="Phobius"/>
    </source>
</evidence>
<evidence type="ECO:0000313" key="3">
    <source>
        <dbReference type="EMBL" id="AEF81963.1"/>
    </source>
</evidence>
<dbReference type="CDD" id="cd10936">
    <property type="entry name" value="CE4_DAC2"/>
    <property type="match status" value="1"/>
</dbReference>
<dbReference type="GO" id="GO:0005975">
    <property type="term" value="P:carbohydrate metabolic process"/>
    <property type="evidence" value="ECO:0007669"/>
    <property type="project" value="InterPro"/>
</dbReference>
<dbReference type="Gene3D" id="3.20.20.370">
    <property type="entry name" value="Glycoside hydrolase/deacetylase"/>
    <property type="match status" value="1"/>
</dbReference>
<feature type="region of interest" description="Disordered" evidence="1">
    <location>
        <begin position="1"/>
        <end position="31"/>
    </location>
</feature>
<dbReference type="InterPro" id="IPR006837">
    <property type="entry name" value="Divergent_DAC"/>
</dbReference>